<gene>
    <name evidence="2" type="ORF">BJX66DRAFT_298496</name>
</gene>
<evidence type="ECO:0000313" key="2">
    <source>
        <dbReference type="EMBL" id="KAL2796956.1"/>
    </source>
</evidence>
<dbReference type="SUPFAM" id="SSF52833">
    <property type="entry name" value="Thioredoxin-like"/>
    <property type="match status" value="1"/>
</dbReference>
<dbReference type="InterPro" id="IPR036282">
    <property type="entry name" value="Glutathione-S-Trfase_C_sf"/>
</dbReference>
<dbReference type="Gene3D" id="1.20.1050.10">
    <property type="match status" value="1"/>
</dbReference>
<evidence type="ECO:0000313" key="3">
    <source>
        <dbReference type="Proteomes" id="UP001610563"/>
    </source>
</evidence>
<dbReference type="InterPro" id="IPR040079">
    <property type="entry name" value="Glutathione_S-Trfase"/>
</dbReference>
<sequence length="292" mass="32900">MSVAHNANGEKLTLYASTASQWAYVPELGLREKGYEPDEYDVVNIDLMTAKNFEPDYLKINPNGTIPSLTAPSLAKPLVDSVEILEYLDRSRPDTTPLTPTDSSSKTRVKQLIDLVHSAQADTNLILLQARSHGELEGKKKSMWMTFLSNRQATLEKYRAEDPTHPFYERRAAENGALLQLYTSEPTAEHTKFFERTHAQYRNFAAGLDHLNTLLALPYAAGESVTAADLHIVPWLAHAMWGAGGHEIDDFAPLEKLIQVSVPEFHIGVRIREWWDTISHRGSFKECYPTLH</sequence>
<dbReference type="SFLD" id="SFLDG00358">
    <property type="entry name" value="Main_(cytGST)"/>
    <property type="match status" value="1"/>
</dbReference>
<dbReference type="Pfam" id="PF13417">
    <property type="entry name" value="GST_N_3"/>
    <property type="match status" value="1"/>
</dbReference>
<dbReference type="SFLD" id="SFLDS00019">
    <property type="entry name" value="Glutathione_Transferase_(cytos"/>
    <property type="match status" value="1"/>
</dbReference>
<organism evidence="2 3">
    <name type="scientific">Aspergillus keveii</name>
    <dbReference type="NCBI Taxonomy" id="714993"/>
    <lineage>
        <taxon>Eukaryota</taxon>
        <taxon>Fungi</taxon>
        <taxon>Dikarya</taxon>
        <taxon>Ascomycota</taxon>
        <taxon>Pezizomycotina</taxon>
        <taxon>Eurotiomycetes</taxon>
        <taxon>Eurotiomycetidae</taxon>
        <taxon>Eurotiales</taxon>
        <taxon>Aspergillaceae</taxon>
        <taxon>Aspergillus</taxon>
        <taxon>Aspergillus subgen. Nidulantes</taxon>
    </lineage>
</organism>
<dbReference type="PANTHER" id="PTHR42673:SF4">
    <property type="entry name" value="MALEYLACETOACETATE ISOMERASE"/>
    <property type="match status" value="1"/>
</dbReference>
<dbReference type="InterPro" id="IPR036249">
    <property type="entry name" value="Thioredoxin-like_sf"/>
</dbReference>
<dbReference type="CDD" id="cd00570">
    <property type="entry name" value="GST_N_family"/>
    <property type="match status" value="1"/>
</dbReference>
<dbReference type="PROSITE" id="PS50404">
    <property type="entry name" value="GST_NTER"/>
    <property type="match status" value="1"/>
</dbReference>
<dbReference type="Gene3D" id="3.40.30.10">
    <property type="entry name" value="Glutaredoxin"/>
    <property type="match status" value="1"/>
</dbReference>
<dbReference type="PANTHER" id="PTHR42673">
    <property type="entry name" value="MALEYLACETOACETATE ISOMERASE"/>
    <property type="match status" value="1"/>
</dbReference>
<name>A0ABR4GD52_9EURO</name>
<evidence type="ECO:0000259" key="1">
    <source>
        <dbReference type="PROSITE" id="PS50404"/>
    </source>
</evidence>
<dbReference type="Proteomes" id="UP001610563">
    <property type="component" value="Unassembled WGS sequence"/>
</dbReference>
<protein>
    <recommendedName>
        <fullName evidence="1">GST N-terminal domain-containing protein</fullName>
    </recommendedName>
</protein>
<keyword evidence="3" id="KW-1185">Reference proteome</keyword>
<comment type="caution">
    <text evidence="2">The sequence shown here is derived from an EMBL/GenBank/DDBJ whole genome shotgun (WGS) entry which is preliminary data.</text>
</comment>
<dbReference type="EMBL" id="JBFTWV010000022">
    <property type="protein sequence ID" value="KAL2796956.1"/>
    <property type="molecule type" value="Genomic_DNA"/>
</dbReference>
<reference evidence="2 3" key="1">
    <citation type="submission" date="2024-07" db="EMBL/GenBank/DDBJ databases">
        <title>Section-level genome sequencing and comparative genomics of Aspergillus sections Usti and Cavernicolus.</title>
        <authorList>
            <consortium name="Lawrence Berkeley National Laboratory"/>
            <person name="Nybo J.L."/>
            <person name="Vesth T.C."/>
            <person name="Theobald S."/>
            <person name="Frisvad J.C."/>
            <person name="Larsen T.O."/>
            <person name="Kjaerboelling I."/>
            <person name="Rothschild-Mancinelli K."/>
            <person name="Lyhne E.K."/>
            <person name="Kogle M.E."/>
            <person name="Barry K."/>
            <person name="Clum A."/>
            <person name="Na H."/>
            <person name="Ledsgaard L."/>
            <person name="Lin J."/>
            <person name="Lipzen A."/>
            <person name="Kuo A."/>
            <person name="Riley R."/>
            <person name="Mondo S."/>
            <person name="Labutti K."/>
            <person name="Haridas S."/>
            <person name="Pangalinan J."/>
            <person name="Salamov A.A."/>
            <person name="Simmons B.A."/>
            <person name="Magnuson J.K."/>
            <person name="Chen J."/>
            <person name="Drula E."/>
            <person name="Henrissat B."/>
            <person name="Wiebenga A."/>
            <person name="Lubbers R.J."/>
            <person name="Gomes A.C."/>
            <person name="Makela M.R."/>
            <person name="Stajich J."/>
            <person name="Grigoriev I.V."/>
            <person name="Mortensen U.H."/>
            <person name="De Vries R.P."/>
            <person name="Baker S.E."/>
            <person name="Andersen M.R."/>
        </authorList>
    </citation>
    <scope>NUCLEOTIDE SEQUENCE [LARGE SCALE GENOMIC DNA]</scope>
    <source>
        <strain evidence="2 3">CBS 209.92</strain>
    </source>
</reference>
<dbReference type="InterPro" id="IPR004045">
    <property type="entry name" value="Glutathione_S-Trfase_N"/>
</dbReference>
<feature type="domain" description="GST N-terminal" evidence="1">
    <location>
        <begin position="10"/>
        <end position="96"/>
    </location>
</feature>
<accession>A0ABR4GD52</accession>
<proteinExistence type="predicted"/>
<dbReference type="SUPFAM" id="SSF47616">
    <property type="entry name" value="GST C-terminal domain-like"/>
    <property type="match status" value="1"/>
</dbReference>